<comment type="caution">
    <text evidence="1">The sequence shown here is derived from an EMBL/GenBank/DDBJ whole genome shotgun (WGS) entry which is preliminary data.</text>
</comment>
<organism evidence="1 2">
    <name type="scientific">Pseudomonas putida</name>
    <name type="common">Arthrobacter siderocapsulatus</name>
    <dbReference type="NCBI Taxonomy" id="303"/>
    <lineage>
        <taxon>Bacteria</taxon>
        <taxon>Pseudomonadati</taxon>
        <taxon>Pseudomonadota</taxon>
        <taxon>Gammaproteobacteria</taxon>
        <taxon>Pseudomonadales</taxon>
        <taxon>Pseudomonadaceae</taxon>
        <taxon>Pseudomonas</taxon>
    </lineage>
</organism>
<protein>
    <submittedName>
        <fullName evidence="1">Uncharacterized protein</fullName>
    </submittedName>
</protein>
<gene>
    <name evidence="1" type="ORF">JEU22_02420</name>
</gene>
<dbReference type="AlphaFoldDB" id="A0A8I1EBI8"/>
<name>A0A8I1EBI8_PSEPU</name>
<proteinExistence type="predicted"/>
<evidence type="ECO:0000313" key="1">
    <source>
        <dbReference type="EMBL" id="MBI6882755.1"/>
    </source>
</evidence>
<sequence>MTKHIGGGASIADQVAQAVLITGSEDGSEFGKEGKVVLEGDFAEEIMRQQMPDLDSRKQYGITGHPVEISRSGGKLQAWCNGFYVEGSGVRRLVHAAARHVLGGDSASA</sequence>
<dbReference type="EMBL" id="JAEHTE010000001">
    <property type="protein sequence ID" value="MBI6882755.1"/>
    <property type="molecule type" value="Genomic_DNA"/>
</dbReference>
<reference evidence="1" key="1">
    <citation type="submission" date="2020-12" db="EMBL/GenBank/DDBJ databases">
        <title>Enhanced detection system for hospital associated transmission using whole genome sequencing surveillance.</title>
        <authorList>
            <person name="Harrison L.H."/>
            <person name="Van Tyne D."/>
            <person name="Marsh J.W."/>
            <person name="Griffith M.P."/>
            <person name="Snyder D.J."/>
            <person name="Cooper V.S."/>
            <person name="Mustapha M."/>
        </authorList>
    </citation>
    <scope>NUCLEOTIDE SEQUENCE</scope>
    <source>
        <strain evidence="1">PSB00042</strain>
    </source>
</reference>
<dbReference type="Proteomes" id="UP000637061">
    <property type="component" value="Unassembled WGS sequence"/>
</dbReference>
<dbReference type="RefSeq" id="WP_198746363.1">
    <property type="nucleotide sequence ID" value="NZ_JAEHTE010000001.1"/>
</dbReference>
<accession>A0A8I1EBI8</accession>
<evidence type="ECO:0000313" key="2">
    <source>
        <dbReference type="Proteomes" id="UP000637061"/>
    </source>
</evidence>